<dbReference type="EMBL" id="BLXY01000002">
    <property type="protein sequence ID" value="GFO63781.1"/>
    <property type="molecule type" value="Genomic_DNA"/>
</dbReference>
<keyword evidence="12" id="KW-1185">Reference proteome</keyword>
<reference evidence="9" key="2">
    <citation type="journal article" date="2021" name="Int. J. Syst. Evol. Microbiol.">
        <title>Geomonas silvestris sp. nov., Geomonas paludis sp. nov. and Geomonas limicola sp. nov., isolated from terrestrial environments, and emended description of the genus Geomonas.</title>
        <authorList>
            <person name="Itoh H."/>
            <person name="Xu Z."/>
            <person name="Masuda Y."/>
            <person name="Ushijima N."/>
            <person name="Hayakawa C."/>
            <person name="Shiratori Y."/>
            <person name="Senoo K."/>
        </authorList>
    </citation>
    <scope>NUCLEOTIDE SEQUENCE</scope>
    <source>
        <strain evidence="9">Red736</strain>
    </source>
</reference>
<name>A0A6V8MUU0_9BACT</name>
<dbReference type="RefSeq" id="WP_183346615.1">
    <property type="nucleotide sequence ID" value="NZ_BLXY01000002.1"/>
</dbReference>
<evidence type="ECO:0000313" key="11">
    <source>
        <dbReference type="Proteomes" id="UP000568888"/>
    </source>
</evidence>
<dbReference type="Proteomes" id="UP000568888">
    <property type="component" value="Unassembled WGS sequence"/>
</dbReference>
<dbReference type="InterPro" id="IPR051536">
    <property type="entry name" value="UDG_Type-4/5"/>
</dbReference>
<reference evidence="10" key="3">
    <citation type="submission" date="2022-04" db="EMBL/GenBank/DDBJ databases">
        <authorList>
            <person name="Liu G."/>
        </authorList>
    </citation>
    <scope>NUCLEOTIDE SEQUENCE</scope>
    <source>
        <strain evidence="10">RG22</strain>
    </source>
</reference>
<proteinExistence type="predicted"/>
<dbReference type="GO" id="GO:0051539">
    <property type="term" value="F:4 iron, 4 sulfur cluster binding"/>
    <property type="evidence" value="ECO:0007669"/>
    <property type="project" value="UniProtKB-KW"/>
</dbReference>
<keyword evidence="5" id="KW-0408">Iron</keyword>
<dbReference type="GO" id="GO:0006281">
    <property type="term" value="P:DNA repair"/>
    <property type="evidence" value="ECO:0007669"/>
    <property type="project" value="UniProtKB-KW"/>
</dbReference>
<evidence type="ECO:0000256" key="2">
    <source>
        <dbReference type="ARBA" id="ARBA00022723"/>
    </source>
</evidence>
<evidence type="ECO:0000256" key="5">
    <source>
        <dbReference type="ARBA" id="ARBA00023004"/>
    </source>
</evidence>
<evidence type="ECO:0000256" key="4">
    <source>
        <dbReference type="ARBA" id="ARBA00022801"/>
    </source>
</evidence>
<organism evidence="9 11">
    <name type="scientific">Geomonas paludis</name>
    <dbReference type="NCBI Taxonomy" id="2740185"/>
    <lineage>
        <taxon>Bacteria</taxon>
        <taxon>Pseudomonadati</taxon>
        <taxon>Thermodesulfobacteriota</taxon>
        <taxon>Desulfuromonadia</taxon>
        <taxon>Geobacterales</taxon>
        <taxon>Geobacteraceae</taxon>
        <taxon>Geomonas</taxon>
    </lineage>
</organism>
<dbReference type="InterPro" id="IPR005122">
    <property type="entry name" value="Uracil-DNA_glycosylase-like"/>
</dbReference>
<dbReference type="EMBL" id="CP096574">
    <property type="protein sequence ID" value="UPU37683.1"/>
    <property type="molecule type" value="Genomic_DNA"/>
</dbReference>
<keyword evidence="1" id="KW-0004">4Fe-4S</keyword>
<protein>
    <submittedName>
        <fullName evidence="10">Uracil-DNA glycosylase</fullName>
    </submittedName>
</protein>
<evidence type="ECO:0000313" key="12">
    <source>
        <dbReference type="Proteomes" id="UP000831485"/>
    </source>
</evidence>
<dbReference type="SUPFAM" id="SSF52141">
    <property type="entry name" value="Uracil-DNA glycosylase-like"/>
    <property type="match status" value="1"/>
</dbReference>
<reference evidence="11" key="1">
    <citation type="submission" date="2020-06" db="EMBL/GenBank/DDBJ databases">
        <title>Draft genomic sequecing of Geomonas sp. Red736.</title>
        <authorList>
            <person name="Itoh H."/>
            <person name="Xu Z.X."/>
            <person name="Ushijima N."/>
            <person name="Masuda Y."/>
            <person name="Shiratori Y."/>
            <person name="Senoo K."/>
        </authorList>
    </citation>
    <scope>NUCLEOTIDE SEQUENCE [LARGE SCALE GENOMIC DNA]</scope>
    <source>
        <strain evidence="11">Red736</strain>
    </source>
</reference>
<gene>
    <name evidence="9" type="ORF">GMPD_17000</name>
    <name evidence="10" type="ORF">M1B72_08245</name>
</gene>
<dbReference type="PANTHER" id="PTHR33693:SF1">
    <property type="entry name" value="TYPE-4 URACIL-DNA GLYCOSYLASE"/>
    <property type="match status" value="1"/>
</dbReference>
<dbReference type="PANTHER" id="PTHR33693">
    <property type="entry name" value="TYPE-5 URACIL-DNA GLYCOSYLASE"/>
    <property type="match status" value="1"/>
</dbReference>
<feature type="domain" description="Uracil-DNA glycosylase-like" evidence="8">
    <location>
        <begin position="103"/>
        <end position="227"/>
    </location>
</feature>
<keyword evidence="2" id="KW-0479">Metal-binding</keyword>
<keyword evidence="3" id="KW-0227">DNA damage</keyword>
<dbReference type="InterPro" id="IPR036895">
    <property type="entry name" value="Uracil-DNA_glycosylase-like_sf"/>
</dbReference>
<evidence type="ECO:0000313" key="10">
    <source>
        <dbReference type="EMBL" id="UPU37683.1"/>
    </source>
</evidence>
<dbReference type="GO" id="GO:0046872">
    <property type="term" value="F:metal ion binding"/>
    <property type="evidence" value="ECO:0007669"/>
    <property type="project" value="UniProtKB-KW"/>
</dbReference>
<keyword evidence="4" id="KW-0378">Hydrolase</keyword>
<keyword evidence="6" id="KW-0411">Iron-sulfur</keyword>
<keyword evidence="7" id="KW-0234">DNA repair</keyword>
<evidence type="ECO:0000313" key="9">
    <source>
        <dbReference type="EMBL" id="GFO63781.1"/>
    </source>
</evidence>
<dbReference type="Gene3D" id="3.40.470.10">
    <property type="entry name" value="Uracil-DNA glycosylase-like domain"/>
    <property type="match status" value="1"/>
</dbReference>
<sequence>MAEMENRELLLRSLKGYLVDLAESGVDELAYGTGAVTPSAVAGSAASAPAAAPAAAATPAPVQPQAAIPDEAAALAESAVAAPLAPAAAPAVKGLDATCRQEGNPQARLLFLMAGPGYAGAAGDLLAKIIGAMKFKTDQVCLLSFDAGGESAAMAESVARRIETVAPEVVVTLGEEATGLMLGGKTSLEQVRGQWQEVRGRGVMPTLHPELLLADEGLKRHVWEDMKLVMRRLAGAG</sequence>
<accession>A0A6V8MUU0</accession>
<evidence type="ECO:0000256" key="3">
    <source>
        <dbReference type="ARBA" id="ARBA00022763"/>
    </source>
</evidence>
<evidence type="ECO:0000256" key="1">
    <source>
        <dbReference type="ARBA" id="ARBA00022485"/>
    </source>
</evidence>
<evidence type="ECO:0000256" key="7">
    <source>
        <dbReference type="ARBA" id="ARBA00023204"/>
    </source>
</evidence>
<dbReference type="Pfam" id="PF03167">
    <property type="entry name" value="UDG"/>
    <property type="match status" value="1"/>
</dbReference>
<dbReference type="AlphaFoldDB" id="A0A6V8MUU0"/>
<dbReference type="Proteomes" id="UP000831485">
    <property type="component" value="Chromosome"/>
</dbReference>
<evidence type="ECO:0000259" key="8">
    <source>
        <dbReference type="Pfam" id="PF03167"/>
    </source>
</evidence>
<evidence type="ECO:0000256" key="6">
    <source>
        <dbReference type="ARBA" id="ARBA00023014"/>
    </source>
</evidence>
<dbReference type="GO" id="GO:0097506">
    <property type="term" value="F:deaminated base DNA N-glycosylase activity"/>
    <property type="evidence" value="ECO:0007669"/>
    <property type="project" value="UniProtKB-ARBA"/>
</dbReference>